<feature type="transmembrane region" description="Helical" evidence="7">
    <location>
        <begin position="366"/>
        <end position="388"/>
    </location>
</feature>
<dbReference type="Gene3D" id="1.20.1740.10">
    <property type="entry name" value="Amino acid/polyamine transporter I"/>
    <property type="match status" value="1"/>
</dbReference>
<feature type="domain" description="Amino acid permease/ SLC12A" evidence="8">
    <location>
        <begin position="40"/>
        <end position="502"/>
    </location>
</feature>
<dbReference type="PANTHER" id="PTHR43341:SF1">
    <property type="entry name" value="GENERAL AMINO-ACID PERMEASE GAP1"/>
    <property type="match status" value="1"/>
</dbReference>
<dbReference type="InterPro" id="IPR004840">
    <property type="entry name" value="Amino_acid_permease_CS"/>
</dbReference>
<evidence type="ECO:0000313" key="10">
    <source>
        <dbReference type="Proteomes" id="UP000193648"/>
    </source>
</evidence>
<keyword evidence="4" id="KW-0029">Amino-acid transport</keyword>
<dbReference type="FunFam" id="1.20.1740.10:FF:000001">
    <property type="entry name" value="Amino acid permease"/>
    <property type="match status" value="1"/>
</dbReference>
<evidence type="ECO:0000256" key="3">
    <source>
        <dbReference type="ARBA" id="ARBA00022692"/>
    </source>
</evidence>
<dbReference type="GeneID" id="33564013"/>
<dbReference type="InterPro" id="IPR004841">
    <property type="entry name" value="AA-permease/SLC12A_dom"/>
</dbReference>
<dbReference type="PIRSF" id="PIRSF006060">
    <property type="entry name" value="AA_transporter"/>
    <property type="match status" value="1"/>
</dbReference>
<dbReference type="InParanoid" id="A0A1Y2GES5"/>
<feature type="transmembrane region" description="Helical" evidence="7">
    <location>
        <begin position="118"/>
        <end position="144"/>
    </location>
</feature>
<reference evidence="9 10" key="1">
    <citation type="submission" date="2016-07" db="EMBL/GenBank/DDBJ databases">
        <title>Pervasive Adenine N6-methylation of Active Genes in Fungi.</title>
        <authorList>
            <consortium name="DOE Joint Genome Institute"/>
            <person name="Mondo S.J."/>
            <person name="Dannebaum R.O."/>
            <person name="Kuo R.C."/>
            <person name="Labutti K."/>
            <person name="Haridas S."/>
            <person name="Kuo A."/>
            <person name="Salamov A."/>
            <person name="Ahrendt S.R."/>
            <person name="Lipzen A."/>
            <person name="Sullivan W."/>
            <person name="Andreopoulos W.B."/>
            <person name="Clum A."/>
            <person name="Lindquist E."/>
            <person name="Daum C."/>
            <person name="Ramamoorthy G.K."/>
            <person name="Gryganskyi A."/>
            <person name="Culley D."/>
            <person name="Magnuson J.K."/>
            <person name="James T.Y."/>
            <person name="O'Malley M.A."/>
            <person name="Stajich J.E."/>
            <person name="Spatafora J.W."/>
            <person name="Visel A."/>
            <person name="Grigoriev I.V."/>
        </authorList>
    </citation>
    <scope>NUCLEOTIDE SEQUENCE [LARGE SCALE GENOMIC DNA]</scope>
    <source>
        <strain evidence="9 10">NRRL 3116</strain>
    </source>
</reference>
<comment type="caution">
    <text evidence="9">The sequence shown here is derived from an EMBL/GenBank/DDBJ whole genome shotgun (WGS) entry which is preliminary data.</text>
</comment>
<evidence type="ECO:0000256" key="2">
    <source>
        <dbReference type="ARBA" id="ARBA00022448"/>
    </source>
</evidence>
<protein>
    <submittedName>
        <fullName evidence="9">Lysine-specific permease</fullName>
    </submittedName>
</protein>
<sequence length="554" mass="60081">MPDYGEKQEYSVDDPVEDAFQQNEENQEFGAVKRDLKSRHLQMIAIGGTIGTGIFLSSGGSVAASGPLGALISYTIVGIMVFFIVTSLGEMAAYLPLPGAFTTFGSRFVDPALGFGLGIGYAFQWTITVTIEVTSAGLILQYWWPDLKMWIPALVFILVLVAITLLGVKAFGELEYWLSMIKVLTCVIFIIVGILVCTGAVGGETIGGKNWHIEGAPIVGESTRDRTVNIFTTCVWAFFSFGGTELIGITAGESANPGKAVPKAIRHTFWRILLFYILSITVIGLNIPWTDKNLLNSAQADVNEAVPMAPFTIIFKMARLPGADHAINAVLLTAVLSAGQSSFYASTRTLMAMGREGKMPAIFGRVNSRGVPLYSLALVTLIASIAFVSDVVGTGVVFTWLVNLTGMSALLTWMSISIIHLRFRAALKAQGRSLAELPYIAPLFPFSCYISILLALMIVFMQGYQAVTAEPFDVEGIVAVFVGAPVFFLTIIIWKVYHKTKLVPLLEVDLDSGRPTILRGTSNAVAQKGQEGGDENVHLPFWKRTGRKILRLIA</sequence>
<keyword evidence="10" id="KW-1185">Reference proteome</keyword>
<gene>
    <name evidence="9" type="ORF">BCR41DRAFT_339675</name>
</gene>
<feature type="transmembrane region" description="Helical" evidence="7">
    <location>
        <begin position="43"/>
        <end position="65"/>
    </location>
</feature>
<dbReference type="PROSITE" id="PS00218">
    <property type="entry name" value="AMINO_ACID_PERMEASE_1"/>
    <property type="match status" value="1"/>
</dbReference>
<dbReference type="STRING" id="64571.A0A1Y2GES5"/>
<dbReference type="GO" id="GO:0015171">
    <property type="term" value="F:amino acid transmembrane transporter activity"/>
    <property type="evidence" value="ECO:0007669"/>
    <property type="project" value="TreeGrafter"/>
</dbReference>
<feature type="transmembrane region" description="Helical" evidence="7">
    <location>
        <begin position="71"/>
        <end position="97"/>
    </location>
</feature>
<organism evidence="9 10">
    <name type="scientific">Lobosporangium transversale</name>
    <dbReference type="NCBI Taxonomy" id="64571"/>
    <lineage>
        <taxon>Eukaryota</taxon>
        <taxon>Fungi</taxon>
        <taxon>Fungi incertae sedis</taxon>
        <taxon>Mucoromycota</taxon>
        <taxon>Mortierellomycotina</taxon>
        <taxon>Mortierellomycetes</taxon>
        <taxon>Mortierellales</taxon>
        <taxon>Mortierellaceae</taxon>
        <taxon>Lobosporangium</taxon>
    </lineage>
</organism>
<feature type="transmembrane region" description="Helical" evidence="7">
    <location>
        <begin position="326"/>
        <end position="345"/>
    </location>
</feature>
<evidence type="ECO:0000256" key="6">
    <source>
        <dbReference type="ARBA" id="ARBA00023136"/>
    </source>
</evidence>
<evidence type="ECO:0000256" key="1">
    <source>
        <dbReference type="ARBA" id="ARBA00004141"/>
    </source>
</evidence>
<feature type="transmembrane region" description="Helical" evidence="7">
    <location>
        <begin position="443"/>
        <end position="464"/>
    </location>
</feature>
<dbReference type="InterPro" id="IPR050524">
    <property type="entry name" value="APC_YAT"/>
</dbReference>
<dbReference type="GO" id="GO:0016020">
    <property type="term" value="C:membrane"/>
    <property type="evidence" value="ECO:0007669"/>
    <property type="project" value="UniProtKB-SubCell"/>
</dbReference>
<feature type="transmembrane region" description="Helical" evidence="7">
    <location>
        <begin position="269"/>
        <end position="289"/>
    </location>
</feature>
<accession>A0A1Y2GES5</accession>
<feature type="transmembrane region" description="Helical" evidence="7">
    <location>
        <begin position="476"/>
        <end position="497"/>
    </location>
</feature>
<evidence type="ECO:0000256" key="4">
    <source>
        <dbReference type="ARBA" id="ARBA00022970"/>
    </source>
</evidence>
<feature type="transmembrane region" description="Helical" evidence="7">
    <location>
        <begin position="230"/>
        <end position="249"/>
    </location>
</feature>
<feature type="transmembrane region" description="Helical" evidence="7">
    <location>
        <begin position="150"/>
        <end position="168"/>
    </location>
</feature>
<evidence type="ECO:0000256" key="7">
    <source>
        <dbReference type="SAM" id="Phobius"/>
    </source>
</evidence>
<keyword evidence="6 7" id="KW-0472">Membrane</keyword>
<comment type="subcellular location">
    <subcellularLocation>
        <location evidence="1">Membrane</location>
        <topology evidence="1">Multi-pass membrane protein</topology>
    </subcellularLocation>
</comment>
<proteinExistence type="predicted"/>
<dbReference type="EMBL" id="MCFF01000036">
    <property type="protein sequence ID" value="ORZ08802.1"/>
    <property type="molecule type" value="Genomic_DNA"/>
</dbReference>
<keyword evidence="3 7" id="KW-0812">Transmembrane</keyword>
<dbReference type="Proteomes" id="UP000193648">
    <property type="component" value="Unassembled WGS sequence"/>
</dbReference>
<keyword evidence="5 7" id="KW-1133">Transmembrane helix</keyword>
<dbReference type="OrthoDB" id="3900342at2759"/>
<evidence type="ECO:0000256" key="5">
    <source>
        <dbReference type="ARBA" id="ARBA00022989"/>
    </source>
</evidence>
<feature type="transmembrane region" description="Helical" evidence="7">
    <location>
        <begin position="400"/>
        <end position="423"/>
    </location>
</feature>
<feature type="transmembrane region" description="Helical" evidence="7">
    <location>
        <begin position="180"/>
        <end position="201"/>
    </location>
</feature>
<evidence type="ECO:0000313" key="9">
    <source>
        <dbReference type="EMBL" id="ORZ08802.1"/>
    </source>
</evidence>
<dbReference type="PANTHER" id="PTHR43341">
    <property type="entry name" value="AMINO ACID PERMEASE"/>
    <property type="match status" value="1"/>
</dbReference>
<evidence type="ECO:0000259" key="8">
    <source>
        <dbReference type="Pfam" id="PF00324"/>
    </source>
</evidence>
<dbReference type="AlphaFoldDB" id="A0A1Y2GES5"/>
<dbReference type="RefSeq" id="XP_021878585.1">
    <property type="nucleotide sequence ID" value="XM_022022169.1"/>
</dbReference>
<name>A0A1Y2GES5_9FUNG</name>
<dbReference type="Pfam" id="PF00324">
    <property type="entry name" value="AA_permease"/>
    <property type="match status" value="1"/>
</dbReference>
<keyword evidence="2" id="KW-0813">Transport</keyword>